<accession>A0A8J4Y3N4</accession>
<gene>
    <name evidence="1" type="ORF">GWK47_049259</name>
</gene>
<dbReference type="EMBL" id="JACEEZ010013534">
    <property type="protein sequence ID" value="KAG0720067.1"/>
    <property type="molecule type" value="Genomic_DNA"/>
</dbReference>
<comment type="caution">
    <text evidence="1">The sequence shown here is derived from an EMBL/GenBank/DDBJ whole genome shotgun (WGS) entry which is preliminary data.</text>
</comment>
<evidence type="ECO:0000313" key="1">
    <source>
        <dbReference type="EMBL" id="KAG0720067.1"/>
    </source>
</evidence>
<dbReference type="Proteomes" id="UP000770661">
    <property type="component" value="Unassembled WGS sequence"/>
</dbReference>
<keyword evidence="2" id="KW-1185">Reference proteome</keyword>
<sequence length="186" mass="20648">MLLISERVLKLPELTQPGRHLFNTQQMPSTRSIDAIPQLAQRFLQHATRAIYQAGHVWGQAHIRAPDVPSQSHCAGKIILQNWIHCDIVARSSSVLVQIAYGVALEGCRGRCKCVKADLKCTSLCNWHPIYVGRACHPRVPSDVDLLRQGVSPQCQRRRFTSAGRVHPIASAYIYLAGRVTPVPAT</sequence>
<name>A0A8J4Y3N4_CHIOP</name>
<evidence type="ECO:0000313" key="2">
    <source>
        <dbReference type="Proteomes" id="UP000770661"/>
    </source>
</evidence>
<dbReference type="AlphaFoldDB" id="A0A8J4Y3N4"/>
<reference evidence="1" key="1">
    <citation type="submission" date="2020-07" db="EMBL/GenBank/DDBJ databases">
        <title>The High-quality genome of the commercially important snow crab, Chionoecetes opilio.</title>
        <authorList>
            <person name="Jeong J.-H."/>
            <person name="Ryu S."/>
        </authorList>
    </citation>
    <scope>NUCLEOTIDE SEQUENCE</scope>
    <source>
        <strain evidence="1">MADBK_172401_WGS</strain>
        <tissue evidence="1">Digestive gland</tissue>
    </source>
</reference>
<organism evidence="1 2">
    <name type="scientific">Chionoecetes opilio</name>
    <name type="common">Atlantic snow crab</name>
    <name type="synonym">Cancer opilio</name>
    <dbReference type="NCBI Taxonomy" id="41210"/>
    <lineage>
        <taxon>Eukaryota</taxon>
        <taxon>Metazoa</taxon>
        <taxon>Ecdysozoa</taxon>
        <taxon>Arthropoda</taxon>
        <taxon>Crustacea</taxon>
        <taxon>Multicrustacea</taxon>
        <taxon>Malacostraca</taxon>
        <taxon>Eumalacostraca</taxon>
        <taxon>Eucarida</taxon>
        <taxon>Decapoda</taxon>
        <taxon>Pleocyemata</taxon>
        <taxon>Brachyura</taxon>
        <taxon>Eubrachyura</taxon>
        <taxon>Majoidea</taxon>
        <taxon>Majidae</taxon>
        <taxon>Chionoecetes</taxon>
    </lineage>
</organism>
<proteinExistence type="predicted"/>
<protein>
    <submittedName>
        <fullName evidence="1">Uncharacterized protein</fullName>
    </submittedName>
</protein>